<comment type="subcellular location">
    <subcellularLocation>
        <location evidence="1">Membrane</location>
        <topology evidence="1">Multi-pass membrane protein</topology>
    </subcellularLocation>
</comment>
<feature type="region of interest" description="Disordered" evidence="5">
    <location>
        <begin position="434"/>
        <end position="453"/>
    </location>
</feature>
<keyword evidence="3 6" id="KW-1133">Transmembrane helix</keyword>
<feature type="transmembrane region" description="Helical" evidence="6">
    <location>
        <begin position="392"/>
        <end position="408"/>
    </location>
</feature>
<dbReference type="PANTHER" id="PTHR37422:SF13">
    <property type="entry name" value="LIPOPOLYSACCHARIDE BIOSYNTHESIS PROTEIN PA4999-RELATED"/>
    <property type="match status" value="1"/>
</dbReference>
<dbReference type="InterPro" id="IPR007016">
    <property type="entry name" value="O-antigen_ligase-rel_domated"/>
</dbReference>
<dbReference type="Pfam" id="PF04932">
    <property type="entry name" value="Wzy_C"/>
    <property type="match status" value="1"/>
</dbReference>
<feature type="transmembrane region" description="Helical" evidence="6">
    <location>
        <begin position="85"/>
        <end position="103"/>
    </location>
</feature>
<sequence length="453" mass="49222">MNDRHMRRKAAIFLDAVYEGATGLLPMALGLWFYHPLLRLPHPPVYFIYSSVLLFGSDLLILIALSADLSLRALTGTLRLHRPPLPILGLLGLAGWAILSAAWSIEPRLSAYTGFHLLGIAVWILSLSERPKAWRALSTGCMLGILLQSSVAVLEILAQSTAFLRPLPLEWPGQLDPSIPGAAVIELPEGRRWLRAYGTLPHPNLLGLYLLGLMAGPATWGVQPNPWSFIGGLGLGLGAFGIGLSFSRAAWLGCIASFIGLLRTPQLSPRRRLLLLLAGAIGGLAVAWLFPSQTITRLTGRGSALELRSVRERQWLMEQAWRQITSHPLLGTGAGTFPLALREAIPPGYRAEPVHHVGALILTELGLPGVGFGLVMLWAFLRERRRREDPEAWALTAFLIGLLIASMLDHPLWTMAPMRALGGCLLGAWLGRQKSGDAGDRRPPASPDPSEGH</sequence>
<feature type="transmembrane region" description="Helical" evidence="6">
    <location>
        <begin position="273"/>
        <end position="290"/>
    </location>
</feature>
<name>A0A2H5Y922_9CHLR</name>
<feature type="transmembrane region" description="Helical" evidence="6">
    <location>
        <begin position="46"/>
        <end position="65"/>
    </location>
</feature>
<comment type="caution">
    <text evidence="8">The sequence shown here is derived from an EMBL/GenBank/DDBJ whole genome shotgun (WGS) entry which is preliminary data.</text>
</comment>
<evidence type="ECO:0000256" key="5">
    <source>
        <dbReference type="SAM" id="MobiDB-lite"/>
    </source>
</evidence>
<feature type="domain" description="O-antigen ligase-related" evidence="7">
    <location>
        <begin position="235"/>
        <end position="370"/>
    </location>
</feature>
<evidence type="ECO:0000313" key="8">
    <source>
        <dbReference type="EMBL" id="GBD09932.1"/>
    </source>
</evidence>
<feature type="compositionally biased region" description="Basic and acidic residues" evidence="5">
    <location>
        <begin position="434"/>
        <end position="443"/>
    </location>
</feature>
<evidence type="ECO:0000256" key="3">
    <source>
        <dbReference type="ARBA" id="ARBA00022989"/>
    </source>
</evidence>
<evidence type="ECO:0000256" key="1">
    <source>
        <dbReference type="ARBA" id="ARBA00004141"/>
    </source>
</evidence>
<feature type="transmembrane region" description="Helical" evidence="6">
    <location>
        <begin position="235"/>
        <end position="261"/>
    </location>
</feature>
<evidence type="ECO:0000256" key="6">
    <source>
        <dbReference type="SAM" id="Phobius"/>
    </source>
</evidence>
<keyword evidence="2 6" id="KW-0812">Transmembrane</keyword>
<dbReference type="PANTHER" id="PTHR37422">
    <property type="entry name" value="TEICHURONIC ACID BIOSYNTHESIS PROTEIN TUAE"/>
    <property type="match status" value="1"/>
</dbReference>
<feature type="transmembrane region" description="Helical" evidence="6">
    <location>
        <begin position="205"/>
        <end position="223"/>
    </location>
</feature>
<dbReference type="GO" id="GO:0016020">
    <property type="term" value="C:membrane"/>
    <property type="evidence" value="ECO:0007669"/>
    <property type="project" value="UniProtKB-SubCell"/>
</dbReference>
<dbReference type="EMBL" id="BEHY01000082">
    <property type="protein sequence ID" value="GBD09932.1"/>
    <property type="molecule type" value="Genomic_DNA"/>
</dbReference>
<dbReference type="InterPro" id="IPR051533">
    <property type="entry name" value="WaaL-like"/>
</dbReference>
<evidence type="ECO:0000259" key="7">
    <source>
        <dbReference type="Pfam" id="PF04932"/>
    </source>
</evidence>
<gene>
    <name evidence="8" type="ORF">HRbin22_02194</name>
</gene>
<dbReference type="AlphaFoldDB" id="A0A2H5Y922"/>
<accession>A0A2H5Y922</accession>
<evidence type="ECO:0000313" key="9">
    <source>
        <dbReference type="Proteomes" id="UP000236642"/>
    </source>
</evidence>
<feature type="transmembrane region" description="Helical" evidence="6">
    <location>
        <begin position="357"/>
        <end position="380"/>
    </location>
</feature>
<evidence type="ECO:0000256" key="2">
    <source>
        <dbReference type="ARBA" id="ARBA00022692"/>
    </source>
</evidence>
<proteinExistence type="predicted"/>
<organism evidence="8 9">
    <name type="scientific">Candidatus Thermoflexus japonica</name>
    <dbReference type="NCBI Taxonomy" id="2035417"/>
    <lineage>
        <taxon>Bacteria</taxon>
        <taxon>Bacillati</taxon>
        <taxon>Chloroflexota</taxon>
        <taxon>Thermoflexia</taxon>
        <taxon>Thermoflexales</taxon>
        <taxon>Thermoflexaceae</taxon>
        <taxon>Thermoflexus</taxon>
    </lineage>
</organism>
<feature type="transmembrane region" description="Helical" evidence="6">
    <location>
        <begin position="109"/>
        <end position="127"/>
    </location>
</feature>
<keyword evidence="4 6" id="KW-0472">Membrane</keyword>
<reference evidence="9" key="1">
    <citation type="submission" date="2017-09" db="EMBL/GenBank/DDBJ databases">
        <title>Metaegenomics of thermophilic ammonia-oxidizing enrichment culture.</title>
        <authorList>
            <person name="Kato S."/>
            <person name="Suzuki K."/>
        </authorList>
    </citation>
    <scope>NUCLEOTIDE SEQUENCE [LARGE SCALE GENOMIC DNA]</scope>
</reference>
<protein>
    <recommendedName>
        <fullName evidence="7">O-antigen ligase-related domain-containing protein</fullName>
    </recommendedName>
</protein>
<dbReference type="Proteomes" id="UP000236642">
    <property type="component" value="Unassembled WGS sequence"/>
</dbReference>
<feature type="transmembrane region" description="Helical" evidence="6">
    <location>
        <begin position="12"/>
        <end position="34"/>
    </location>
</feature>
<evidence type="ECO:0000256" key="4">
    <source>
        <dbReference type="ARBA" id="ARBA00023136"/>
    </source>
</evidence>